<evidence type="ECO:0000256" key="2">
    <source>
        <dbReference type="ARBA" id="ARBA00022842"/>
    </source>
</evidence>
<dbReference type="HAMAP" id="MF_01257">
    <property type="entry name" value="CofD"/>
    <property type="match status" value="1"/>
</dbReference>
<keyword evidence="2" id="KW-0460">Magnesium</keyword>
<dbReference type="CDD" id="cd07186">
    <property type="entry name" value="CofD_like"/>
    <property type="match status" value="1"/>
</dbReference>
<evidence type="ECO:0000313" key="3">
    <source>
        <dbReference type="EMBL" id="MBM3222686.1"/>
    </source>
</evidence>
<organism evidence="3 4">
    <name type="scientific">Tectimicrobiota bacterium</name>
    <dbReference type="NCBI Taxonomy" id="2528274"/>
    <lineage>
        <taxon>Bacteria</taxon>
        <taxon>Pseudomonadati</taxon>
        <taxon>Nitrospinota/Tectimicrobiota group</taxon>
        <taxon>Candidatus Tectimicrobiota</taxon>
    </lineage>
</organism>
<reference evidence="3" key="1">
    <citation type="submission" date="2019-03" db="EMBL/GenBank/DDBJ databases">
        <title>Lake Tanganyika Metagenome-Assembled Genomes (MAGs).</title>
        <authorList>
            <person name="Tran P."/>
        </authorList>
    </citation>
    <scope>NUCLEOTIDE SEQUENCE</scope>
    <source>
        <strain evidence="3">K_DeepCast_65m_m2_066</strain>
    </source>
</reference>
<dbReference type="NCBIfam" id="TIGR01819">
    <property type="entry name" value="F420_cofD"/>
    <property type="match status" value="1"/>
</dbReference>
<gene>
    <name evidence="3" type="ORF">FJZ47_02620</name>
</gene>
<sequence>MIVALAGGVGAAKFLRGLVDVIPPETLTIISNTGDDIELYGLHISPDIDIVAYTLSGLVDEERGWGLRGDTFDCLGMLRHYGEATWFNLGDRDLGTHILRTQRLRLGQSLTEVTAALCQALGLKTRIIPMCDQPVPSLIRTPVGWLHLQEYLVQRGGQDAVLDVTYQGIDAAQPAPGLCASLARAEAIVLCPSNPVISIGTILAVPGLQQAIQASAAPVVAVSPIVQGATLKGPADKMLQGLGFEVSAYGVAQYYDGLLDGLVIDTLDAALRPRLECLGLRVAVTNTIMRTLADKQALAQTALALARKCCA</sequence>
<dbReference type="Pfam" id="PF01933">
    <property type="entry name" value="CofD"/>
    <property type="match status" value="1"/>
</dbReference>
<dbReference type="EC" id="2.7.8.28" evidence="3"/>
<dbReference type="EMBL" id="VGLS01000043">
    <property type="protein sequence ID" value="MBM3222686.1"/>
    <property type="molecule type" value="Genomic_DNA"/>
</dbReference>
<dbReference type="AlphaFoldDB" id="A0A937VZY0"/>
<dbReference type="InterPro" id="IPR010115">
    <property type="entry name" value="FbiA/CofD"/>
</dbReference>
<accession>A0A937VZY0</accession>
<dbReference type="GO" id="GO:0000287">
    <property type="term" value="F:magnesium ion binding"/>
    <property type="evidence" value="ECO:0007669"/>
    <property type="project" value="InterPro"/>
</dbReference>
<dbReference type="GO" id="GO:0043743">
    <property type="term" value="F:LPPG:FO 2-phospho-L-lactate transferase activity"/>
    <property type="evidence" value="ECO:0007669"/>
    <property type="project" value="UniProtKB-EC"/>
</dbReference>
<evidence type="ECO:0000256" key="1">
    <source>
        <dbReference type="ARBA" id="ARBA00022679"/>
    </source>
</evidence>
<proteinExistence type="inferred from homology"/>
<dbReference type="InterPro" id="IPR038136">
    <property type="entry name" value="CofD-like_dom_sf"/>
</dbReference>
<dbReference type="SUPFAM" id="SSF142338">
    <property type="entry name" value="CofD-like"/>
    <property type="match status" value="1"/>
</dbReference>
<dbReference type="InterPro" id="IPR002882">
    <property type="entry name" value="CofD"/>
</dbReference>
<evidence type="ECO:0000313" key="4">
    <source>
        <dbReference type="Proteomes" id="UP000712673"/>
    </source>
</evidence>
<dbReference type="PANTHER" id="PTHR43007">
    <property type="entry name" value="2-PHOSPHO-L-LACTATE TRANSFERASE"/>
    <property type="match status" value="1"/>
</dbReference>
<dbReference type="PANTHER" id="PTHR43007:SF1">
    <property type="entry name" value="2-PHOSPHO-L-LACTATE TRANSFERASE"/>
    <property type="match status" value="1"/>
</dbReference>
<keyword evidence="1 3" id="KW-0808">Transferase</keyword>
<comment type="caution">
    <text evidence="3">The sequence shown here is derived from an EMBL/GenBank/DDBJ whole genome shotgun (WGS) entry which is preliminary data.</text>
</comment>
<protein>
    <submittedName>
        <fullName evidence="3">2-phospho-L-lactate transferase</fullName>
        <ecNumber evidence="3">2.7.8.28</ecNumber>
    </submittedName>
</protein>
<name>A0A937VZY0_UNCTE</name>
<dbReference type="Proteomes" id="UP000712673">
    <property type="component" value="Unassembled WGS sequence"/>
</dbReference>
<dbReference type="Gene3D" id="3.40.50.10680">
    <property type="entry name" value="CofD-like domains"/>
    <property type="match status" value="1"/>
</dbReference>
<dbReference type="Gene3D" id="1.10.8.240">
    <property type="entry name" value="CofD-like domain"/>
    <property type="match status" value="1"/>
</dbReference>